<dbReference type="Pfam" id="PF04993">
    <property type="entry name" value="TfoX_N"/>
    <property type="match status" value="1"/>
</dbReference>
<dbReference type="InParanoid" id="K0ILG1"/>
<name>K0ILG1_NITGG</name>
<feature type="domain" description="TfoX N-terminal" evidence="1">
    <location>
        <begin position="15"/>
        <end position="61"/>
    </location>
</feature>
<keyword evidence="3" id="KW-1185">Reference proteome</keyword>
<sequence>MMVSNEQLASKIRALTKYKGLSEKKMFGGIAFMLNGNMCFGTIKNDLVVRVGPERYEDALTTKANGLHGPVDQGIRVRRSERMVKRRNSQKMAGHGHRLCLFASKKAIAKW</sequence>
<evidence type="ECO:0000313" key="2">
    <source>
        <dbReference type="EMBL" id="AFU59472.1"/>
    </source>
</evidence>
<dbReference type="HOGENOM" id="CLU_2152690_0_0_2"/>
<dbReference type="BioCyc" id="CNIT1237085:G1324-2549-MONOMER"/>
<dbReference type="SUPFAM" id="SSF159894">
    <property type="entry name" value="YgaC/TfoX-N like"/>
    <property type="match status" value="1"/>
</dbReference>
<dbReference type="GeneID" id="13794568"/>
<dbReference type="EMBL" id="CP002408">
    <property type="protein sequence ID" value="AFU59472.1"/>
    <property type="molecule type" value="Genomic_DNA"/>
</dbReference>
<evidence type="ECO:0000259" key="1">
    <source>
        <dbReference type="Pfam" id="PF04993"/>
    </source>
</evidence>
<accession>K0ILG1</accession>
<dbReference type="AlphaFoldDB" id="K0ILG1"/>
<dbReference type="KEGG" id="nga:Ngar_c25500"/>
<evidence type="ECO:0000313" key="3">
    <source>
        <dbReference type="Proteomes" id="UP000008037"/>
    </source>
</evidence>
<dbReference type="Proteomes" id="UP000008037">
    <property type="component" value="Chromosome"/>
</dbReference>
<reference evidence="2 3" key="1">
    <citation type="journal article" date="2012" name="Environ. Microbiol.">
        <title>The genome of the ammonia-oxidizing Candidatus Nitrososphaera gargensis: insights into metabolic versatility and environmental adaptations.</title>
        <authorList>
            <person name="Spang A."/>
            <person name="Poehlein A."/>
            <person name="Offre P."/>
            <person name="Zumbragel S."/>
            <person name="Haider S."/>
            <person name="Rychlik N."/>
            <person name="Nowka B."/>
            <person name="Schmeisser C."/>
            <person name="Lebedeva E.V."/>
            <person name="Rattei T."/>
            <person name="Bohm C."/>
            <person name="Schmid M."/>
            <person name="Galushko A."/>
            <person name="Hatzenpichler R."/>
            <person name="Weinmaier T."/>
            <person name="Daniel R."/>
            <person name="Schleper C."/>
            <person name="Spieck E."/>
            <person name="Streit W."/>
            <person name="Wagner M."/>
        </authorList>
    </citation>
    <scope>NUCLEOTIDE SEQUENCE [LARGE SCALE GENOMIC DNA]</scope>
    <source>
        <strain evidence="3">Ga9.2</strain>
    </source>
</reference>
<gene>
    <name evidence="2" type="ordered locus">Ngar_c25500</name>
</gene>
<dbReference type="InterPro" id="IPR007076">
    <property type="entry name" value="TfoX_N"/>
</dbReference>
<proteinExistence type="predicted"/>
<protein>
    <recommendedName>
        <fullName evidence="1">TfoX N-terminal domain-containing protein</fullName>
    </recommendedName>
</protein>
<dbReference type="STRING" id="1237085.Ngar_c25500"/>
<dbReference type="RefSeq" id="WP_015020007.1">
    <property type="nucleotide sequence ID" value="NC_018719.1"/>
</dbReference>
<organism evidence="2 3">
    <name type="scientific">Nitrososphaera gargensis (strain Ga9.2)</name>
    <dbReference type="NCBI Taxonomy" id="1237085"/>
    <lineage>
        <taxon>Archaea</taxon>
        <taxon>Nitrososphaerota</taxon>
        <taxon>Nitrososphaeria</taxon>
        <taxon>Nitrososphaerales</taxon>
        <taxon>Nitrososphaeraceae</taxon>
        <taxon>Nitrososphaera</taxon>
    </lineage>
</organism>